<dbReference type="PANTHER" id="PTHR16275">
    <property type="entry name" value="COILED-COIL DOMAIN-CONTAINING PROTEIN 40"/>
    <property type="match status" value="1"/>
</dbReference>
<dbReference type="FunCoup" id="E2B9W0">
    <property type="interactions" value="72"/>
</dbReference>
<organism evidence="3">
    <name type="scientific">Harpegnathos saltator</name>
    <name type="common">Jerdon's jumping ant</name>
    <dbReference type="NCBI Taxonomy" id="610380"/>
    <lineage>
        <taxon>Eukaryota</taxon>
        <taxon>Metazoa</taxon>
        <taxon>Ecdysozoa</taxon>
        <taxon>Arthropoda</taxon>
        <taxon>Hexapoda</taxon>
        <taxon>Insecta</taxon>
        <taxon>Pterygota</taxon>
        <taxon>Neoptera</taxon>
        <taxon>Endopterygota</taxon>
        <taxon>Hymenoptera</taxon>
        <taxon>Apocrita</taxon>
        <taxon>Aculeata</taxon>
        <taxon>Formicoidea</taxon>
        <taxon>Formicidae</taxon>
        <taxon>Ponerinae</taxon>
        <taxon>Ponerini</taxon>
        <taxon>Harpegnathos</taxon>
    </lineage>
</organism>
<feature type="coiled-coil region" evidence="1">
    <location>
        <begin position="724"/>
        <end position="765"/>
    </location>
</feature>
<feature type="coiled-coil region" evidence="1">
    <location>
        <begin position="407"/>
        <end position="455"/>
    </location>
</feature>
<name>E2B9W0_HARSA</name>
<evidence type="ECO:0000256" key="1">
    <source>
        <dbReference type="SAM" id="Coils"/>
    </source>
</evidence>
<feature type="coiled-coil region" evidence="1">
    <location>
        <begin position="566"/>
        <end position="653"/>
    </location>
</feature>
<accession>E2B9W0</accession>
<dbReference type="AlphaFoldDB" id="E2B9W0"/>
<dbReference type="STRING" id="610380.E2B9W0"/>
<protein>
    <submittedName>
        <fullName evidence="2">Coiled-coil domain-containing protein 40</fullName>
    </submittedName>
</protein>
<dbReference type="GO" id="GO:0035082">
    <property type="term" value="P:axoneme assembly"/>
    <property type="evidence" value="ECO:0007669"/>
    <property type="project" value="InterPro"/>
</dbReference>
<dbReference type="PANTHER" id="PTHR16275:SF8">
    <property type="entry name" value="COILED-COIL DOMAIN-CONTAINING PROTEIN 40"/>
    <property type="match status" value="1"/>
</dbReference>
<sequence length="864" mass="102007">MQVPNVLDPDDSLMKKFQDALREHLTRVDKKLNDEILELEGQIKLVEKEREAAGLQLYYAQQEIAKQQMSIEKYQSMIGNIISLREEKDAHVKDTKSLHKATHAKLFNEKKKMESLVYELEQLTALQAKFSEWQTELENSLTISKQVSKKDKTIQQELIARKQQKDCIIFKLMEEVWRIKTEIANLDIQLQLKNKEKIETNQMITDVNTDLEALHKQHANLCNAWNSVILNITKRNKVYEQINAEREKICDSFNMLRAEIEKLKKDTSKEAENNETLTSLHVRIEDNIQTNLKLMTIENDKLDNLQSELVKLGKFSEREQYEYDLISGEWQCLLNEEEGIDKEFTKFLNKHNTLENVIYSRLVEKITHDKTARYLNKLLLDSKESMQEQELLLVEAENSYGRKLLDLEQLNSTIPQEKLEFEELLQNNAARGREIDEIQKEIKKHEVAIERKQVKNVTLNKTIEEMLSHTGGEEINPVDLKIISLEKNIAETQQNNQKAQQYWIRQEGHMITLSQQRDLQLQEVNLLNKEIMIMEQKNLKIEHALEMLHKEDSNMEKIMNLLQQRLVQMNAQLVIQKGLKEELENKNFITRNEGVQSLEDAEMNLIQMQGDLKHLHEEKTLLRSNLDAVQRESLSWEKKMQLMQETIKSLRDERNSGGDIAVMKSEIHKMEMRLSHLRRAQEKLIHDMEFCISRRDIMLDKVMDKFKKDPKGQHNQKVIFRKRLADQKLKIKQIMKDIRKIENRIQELEDQIKNIIEKCNESRATLKAIEDIVPNVDQEIIQTEAIKYHNLQALVFKQRKAKMLQDIKNGRYKMLFKSETALNEEFQNEQILHDYLKHIMERTSQDFPLLKNNIKKILLTLEIL</sequence>
<reference evidence="2 3" key="1">
    <citation type="journal article" date="2010" name="Science">
        <title>Genomic comparison of the ants Camponotus floridanus and Harpegnathos saltator.</title>
        <authorList>
            <person name="Bonasio R."/>
            <person name="Zhang G."/>
            <person name="Ye C."/>
            <person name="Mutti N.S."/>
            <person name="Fang X."/>
            <person name="Qin N."/>
            <person name="Donahue G."/>
            <person name="Yang P."/>
            <person name="Li Q."/>
            <person name="Li C."/>
            <person name="Zhang P."/>
            <person name="Huang Z."/>
            <person name="Berger S.L."/>
            <person name="Reinberg D."/>
            <person name="Wang J."/>
            <person name="Liebig J."/>
        </authorList>
    </citation>
    <scope>NUCLEOTIDE SEQUENCE [LARGE SCALE GENOMIC DNA]</scope>
    <source>
        <strain evidence="2 3">R22 G/1</strain>
    </source>
</reference>
<keyword evidence="3" id="KW-1185">Reference proteome</keyword>
<dbReference type="OrthoDB" id="188741at2759"/>
<dbReference type="EMBL" id="GL446605">
    <property type="protein sequence ID" value="EFN87547.1"/>
    <property type="molecule type" value="Genomic_DNA"/>
</dbReference>
<dbReference type="InterPro" id="IPR037386">
    <property type="entry name" value="CCDC40"/>
</dbReference>
<keyword evidence="1" id="KW-0175">Coiled coil</keyword>
<dbReference type="InParanoid" id="E2B9W0"/>
<evidence type="ECO:0000313" key="3">
    <source>
        <dbReference type="Proteomes" id="UP000008237"/>
    </source>
</evidence>
<proteinExistence type="predicted"/>
<dbReference type="GO" id="GO:0005737">
    <property type="term" value="C:cytoplasm"/>
    <property type="evidence" value="ECO:0007669"/>
    <property type="project" value="TreeGrafter"/>
</dbReference>
<evidence type="ECO:0000313" key="2">
    <source>
        <dbReference type="EMBL" id="EFN87547.1"/>
    </source>
</evidence>
<feature type="coiled-coil region" evidence="1">
    <location>
        <begin position="29"/>
        <end position="56"/>
    </location>
</feature>
<dbReference type="OMA" id="RMQRIQK"/>
<dbReference type="Proteomes" id="UP000008237">
    <property type="component" value="Unassembled WGS sequence"/>
</dbReference>
<gene>
    <name evidence="2" type="ORF">EAI_16997</name>
</gene>